<dbReference type="InterPro" id="IPR025738">
    <property type="entry name" value="BatD"/>
</dbReference>
<feature type="non-terminal residue" evidence="2">
    <location>
        <position position="217"/>
    </location>
</feature>
<evidence type="ECO:0000313" key="3">
    <source>
        <dbReference type="Proteomes" id="UP000319771"/>
    </source>
</evidence>
<sequence length="217" mass="22941">MSRSRSRVAGFALLAALLAVAGLAVPVGAADAVRSEVDARKVGVQDQVTLTITVEGPGVSTQMSWVNGQASQSRSWTYALQPIAVGHAEVGPVRVRFGAGEQVAPAIPIDVVAGSVAPAQPPPSNDPFARDPFADLLGRRRPAAEPKLFVEAMASRSSVFVGEPILLTYYVYTQANLSGLQFADAPQYTGFWVEDLPAPQPPRAEQVAVDGVPYTRF</sequence>
<keyword evidence="1" id="KW-0732">Signal</keyword>
<dbReference type="PANTHER" id="PTHR40940">
    <property type="entry name" value="PROTEIN BATD-RELATED"/>
    <property type="match status" value="1"/>
</dbReference>
<name>A0A538U295_UNCEI</name>
<dbReference type="Pfam" id="PF13584">
    <property type="entry name" value="BatD"/>
    <property type="match status" value="1"/>
</dbReference>
<evidence type="ECO:0000256" key="1">
    <source>
        <dbReference type="SAM" id="SignalP"/>
    </source>
</evidence>
<dbReference type="Proteomes" id="UP000319771">
    <property type="component" value="Unassembled WGS sequence"/>
</dbReference>
<dbReference type="EMBL" id="VBPB01000258">
    <property type="protein sequence ID" value="TMQ70014.1"/>
    <property type="molecule type" value="Genomic_DNA"/>
</dbReference>
<accession>A0A538U295</accession>
<comment type="caution">
    <text evidence="2">The sequence shown here is derived from an EMBL/GenBank/DDBJ whole genome shotgun (WGS) entry which is preliminary data.</text>
</comment>
<proteinExistence type="predicted"/>
<feature type="chain" id="PRO_5022056775" evidence="1">
    <location>
        <begin position="30"/>
        <end position="217"/>
    </location>
</feature>
<protein>
    <submittedName>
        <fullName evidence="2">Protein BatD</fullName>
    </submittedName>
</protein>
<reference evidence="2 3" key="1">
    <citation type="journal article" date="2019" name="Nat. Microbiol.">
        <title>Mediterranean grassland soil C-N compound turnover is dependent on rainfall and depth, and is mediated by genomically divergent microorganisms.</title>
        <authorList>
            <person name="Diamond S."/>
            <person name="Andeer P.F."/>
            <person name="Li Z."/>
            <person name="Crits-Christoph A."/>
            <person name="Burstein D."/>
            <person name="Anantharaman K."/>
            <person name="Lane K.R."/>
            <person name="Thomas B.C."/>
            <person name="Pan C."/>
            <person name="Northen T.R."/>
            <person name="Banfield J.F."/>
        </authorList>
    </citation>
    <scope>NUCLEOTIDE SEQUENCE [LARGE SCALE GENOMIC DNA]</scope>
    <source>
        <strain evidence="2">WS_11</strain>
    </source>
</reference>
<evidence type="ECO:0000313" key="2">
    <source>
        <dbReference type="EMBL" id="TMQ70014.1"/>
    </source>
</evidence>
<organism evidence="2 3">
    <name type="scientific">Eiseniibacteriota bacterium</name>
    <dbReference type="NCBI Taxonomy" id="2212470"/>
    <lineage>
        <taxon>Bacteria</taxon>
        <taxon>Candidatus Eiseniibacteriota</taxon>
    </lineage>
</organism>
<dbReference type="PANTHER" id="PTHR40940:SF2">
    <property type="entry name" value="BATD"/>
    <property type="match status" value="1"/>
</dbReference>
<dbReference type="AlphaFoldDB" id="A0A538U295"/>
<feature type="signal peptide" evidence="1">
    <location>
        <begin position="1"/>
        <end position="29"/>
    </location>
</feature>
<gene>
    <name evidence="2" type="ORF">E6K81_13635</name>
</gene>